<comment type="caution">
    <text evidence="7">The sequence shown here is derived from an EMBL/GenBank/DDBJ whole genome shotgun (WGS) entry which is preliminary data.</text>
</comment>
<feature type="region of interest" description="Disordered" evidence="5">
    <location>
        <begin position="158"/>
        <end position="239"/>
    </location>
</feature>
<feature type="compositionally biased region" description="Basic and acidic residues" evidence="5">
    <location>
        <begin position="171"/>
        <end position="183"/>
    </location>
</feature>
<dbReference type="Proteomes" id="UP000250321">
    <property type="component" value="Unassembled WGS sequence"/>
</dbReference>
<protein>
    <recommendedName>
        <fullName evidence="3">RING-type E3 ubiquitin transferase</fullName>
        <ecNumber evidence="3">2.3.2.27</ecNumber>
    </recommendedName>
</protein>
<dbReference type="InterPro" id="IPR056512">
    <property type="entry name" value="LIN_N"/>
</dbReference>
<feature type="compositionally biased region" description="Basic and acidic residues" evidence="5">
    <location>
        <begin position="37"/>
        <end position="61"/>
    </location>
</feature>
<dbReference type="InterPro" id="IPR045210">
    <property type="entry name" value="RING-Ubox_PUB"/>
</dbReference>
<dbReference type="STRING" id="2094558.A0A314U8P8"/>
<feature type="compositionally biased region" description="Polar residues" evidence="5">
    <location>
        <begin position="477"/>
        <end position="492"/>
    </location>
</feature>
<dbReference type="SUPFAM" id="SSF48371">
    <property type="entry name" value="ARM repeat"/>
    <property type="match status" value="1"/>
</dbReference>
<dbReference type="Gene3D" id="3.30.40.10">
    <property type="entry name" value="Zinc/RING finger domain, C3HC4 (zinc finger)"/>
    <property type="match status" value="1"/>
</dbReference>
<sequence length="1167" mass="131035">MASSLEDLLAEDGFKGRKSLTRSRTSYHSGSTIRHFPNSEEHRKRSMSGDRIRPEKTRSDVSRYGVRNNLPAGDDIRGRRPREDLLVRDKIEGGSKKEIRDGLGGKGPTSRGVWEARSLNSIFPQNQAANEIVEVDDEDFERYKDIYSNELYSSERRKDKYSNGSLENEGFEERSKKETEVDRKHSHSSSSNKHVAGRTSFSENNRQSRKQPETSHDRSRRDSSYSKNSEDARGQKHDKVLRAVSEPALDEIAIQAMVSILSGYIKRFLKDDNFRSALRDNCISSLNFIHQEEGHSESRIIASLEQAIETVEKAAEESASEKDLKRASLQLSVITGLNSADLKDGFTSGVPNYKLSACAHLYLSVVYKLKKKDRVSAKHLLQVFCDTPFHARTTLLPELWDHLFLPHLSHLKVWYDQEADSLADRQNKPRKLKLLGKAYNEILDSGTYQFAVYYKDWLTEGAESPSIPSIPIPSVSLQEVQQGGSHSHSSEAPSPGGPQSMVSKRLYDSVFGRSSKPESDEAEDDGDMENFDSCMRSSDGSADAKQTSQHSSETVQYRYQDVEEESTKSAPEDGFLSENGLLITEEQKWGYLGVSDLPESDLNHHFDNICGENTESTQMLHASACAKENKLTLKTREKSVYERQRAEGSTVSNCSEVSITSSIVNPIKERSSFEELHGNYFEEGIIFWSIPQDFICPLTGRLFEDPVTLETGQTFERLAIKAWFDKGNRTCPVTGKSLECLAVPLHNFILKRVIHSWKSENCRKLLAFASQVVGTSGRDGSKHYDEIAIFVLEQLLTCFSKEERTENAKHLMSLGGLQFLLQWFELGKVEEKSRAAALLSCCIEADADCRNIIARDINKQYVMELLQSKQIKIRTNAVLLLTELICLKRKKDVTTFLSGLQNEGIVNTMDVLLVCLQSSPANHRPLVAVLLLHVDLLVEVEPRKYGMHREEAVDAITEALDCSLNDANVRENCCKALLILRRYFSFSGKSLSRSWILKPADFSGSCEVNSIDNEDGSLAHGASPSDDEDNSIEDWLRNLTVTLLGNGKKSFLETLSKCLGSENLDLMRVCLITAEWLSRALSSLSGSEFQLTAFSSLIFPLKERLKNGEQIEQKILASVSMLNFSKISECRVLLRESTEDIAVPLENLAEVTWSAKLLHAIISGENL</sequence>
<dbReference type="CDD" id="cd16664">
    <property type="entry name" value="RING-Ubox_PUB"/>
    <property type="match status" value="1"/>
</dbReference>
<dbReference type="Gene3D" id="1.25.10.10">
    <property type="entry name" value="Leucine-rich Repeat Variant"/>
    <property type="match status" value="1"/>
</dbReference>
<feature type="compositionally biased region" description="Polar residues" evidence="5">
    <location>
        <begin position="535"/>
        <end position="554"/>
    </location>
</feature>
<dbReference type="GO" id="GO:0061630">
    <property type="term" value="F:ubiquitin protein ligase activity"/>
    <property type="evidence" value="ECO:0007669"/>
    <property type="project" value="UniProtKB-EC"/>
</dbReference>
<dbReference type="PROSITE" id="PS51698">
    <property type="entry name" value="U_BOX"/>
    <property type="match status" value="1"/>
</dbReference>
<feature type="region of interest" description="Disordered" evidence="5">
    <location>
        <begin position="1"/>
        <end position="112"/>
    </location>
</feature>
<comment type="catalytic activity">
    <reaction evidence="1">
        <text>S-ubiquitinyl-[E2 ubiquitin-conjugating enzyme]-L-cysteine + [acceptor protein]-L-lysine = [E2 ubiquitin-conjugating enzyme]-L-cysteine + N(6)-ubiquitinyl-[acceptor protein]-L-lysine.</text>
        <dbReference type="EC" id="2.3.2.27"/>
    </reaction>
</comment>
<keyword evidence="8" id="KW-1185">Reference proteome</keyword>
<feature type="compositionally biased region" description="Polar residues" evidence="5">
    <location>
        <begin position="22"/>
        <end position="32"/>
    </location>
</feature>
<reference evidence="7 8" key="1">
    <citation type="submission" date="2018-02" db="EMBL/GenBank/DDBJ databases">
        <title>Draft genome of wild Prunus yedoensis var. nudiflora.</title>
        <authorList>
            <person name="Baek S."/>
            <person name="Kim J.-H."/>
            <person name="Choi K."/>
            <person name="Kim G.-B."/>
            <person name="Cho A."/>
            <person name="Jang H."/>
            <person name="Shin C.-H."/>
            <person name="Yu H.-J."/>
            <person name="Mun J.-H."/>
        </authorList>
    </citation>
    <scope>NUCLEOTIDE SEQUENCE [LARGE SCALE GENOMIC DNA]</scope>
    <source>
        <strain evidence="8">cv. Jeju island</strain>
        <tissue evidence="7">Leaf</tissue>
    </source>
</reference>
<dbReference type="PANTHER" id="PTHR35549:SF1">
    <property type="entry name" value="OS04G0584500 PROTEIN"/>
    <property type="match status" value="1"/>
</dbReference>
<feature type="compositionally biased region" description="Basic and acidic residues" evidence="5">
    <location>
        <begin position="74"/>
        <end position="103"/>
    </location>
</feature>
<dbReference type="SMART" id="SM00504">
    <property type="entry name" value="Ubox"/>
    <property type="match status" value="1"/>
</dbReference>
<feature type="region of interest" description="Disordered" evidence="5">
    <location>
        <begin position="477"/>
        <end position="554"/>
    </location>
</feature>
<proteinExistence type="predicted"/>
<dbReference type="EMBL" id="PJQY01003900">
    <property type="protein sequence ID" value="PQM33651.1"/>
    <property type="molecule type" value="Genomic_DNA"/>
</dbReference>
<name>A0A314U8P8_PRUYE</name>
<dbReference type="AlphaFoldDB" id="A0A314U8P8"/>
<evidence type="ECO:0000259" key="6">
    <source>
        <dbReference type="PROSITE" id="PS51698"/>
    </source>
</evidence>
<dbReference type="InterPro" id="IPR013083">
    <property type="entry name" value="Znf_RING/FYVE/PHD"/>
</dbReference>
<dbReference type="InterPro" id="IPR055566">
    <property type="entry name" value="ARM_LIN"/>
</dbReference>
<evidence type="ECO:0000256" key="3">
    <source>
        <dbReference type="ARBA" id="ARBA00012483"/>
    </source>
</evidence>
<dbReference type="UniPathway" id="UPA00143"/>
<dbReference type="GO" id="GO:0016567">
    <property type="term" value="P:protein ubiquitination"/>
    <property type="evidence" value="ECO:0007669"/>
    <property type="project" value="UniProtKB-UniPathway"/>
</dbReference>
<evidence type="ECO:0000256" key="1">
    <source>
        <dbReference type="ARBA" id="ARBA00000900"/>
    </source>
</evidence>
<feature type="compositionally biased region" description="Acidic residues" evidence="5">
    <location>
        <begin position="520"/>
        <end position="530"/>
    </location>
</feature>
<keyword evidence="4" id="KW-0808">Transferase</keyword>
<evidence type="ECO:0000313" key="8">
    <source>
        <dbReference type="Proteomes" id="UP000250321"/>
    </source>
</evidence>
<dbReference type="InterPro" id="IPR003613">
    <property type="entry name" value="Ubox_domain"/>
</dbReference>
<organism evidence="7 8">
    <name type="scientific">Prunus yedoensis var. nudiflora</name>
    <dbReference type="NCBI Taxonomy" id="2094558"/>
    <lineage>
        <taxon>Eukaryota</taxon>
        <taxon>Viridiplantae</taxon>
        <taxon>Streptophyta</taxon>
        <taxon>Embryophyta</taxon>
        <taxon>Tracheophyta</taxon>
        <taxon>Spermatophyta</taxon>
        <taxon>Magnoliopsida</taxon>
        <taxon>eudicotyledons</taxon>
        <taxon>Gunneridae</taxon>
        <taxon>Pentapetalae</taxon>
        <taxon>rosids</taxon>
        <taxon>fabids</taxon>
        <taxon>Rosales</taxon>
        <taxon>Rosaceae</taxon>
        <taxon>Amygdaloideae</taxon>
        <taxon>Amygdaleae</taxon>
        <taxon>Prunus</taxon>
    </lineage>
</organism>
<feature type="domain" description="U-box" evidence="6">
    <location>
        <begin position="689"/>
        <end position="764"/>
    </location>
</feature>
<dbReference type="InterPro" id="IPR011989">
    <property type="entry name" value="ARM-like"/>
</dbReference>
<dbReference type="SUPFAM" id="SSF57850">
    <property type="entry name" value="RING/U-box"/>
    <property type="match status" value="1"/>
</dbReference>
<evidence type="ECO:0000256" key="2">
    <source>
        <dbReference type="ARBA" id="ARBA00004906"/>
    </source>
</evidence>
<accession>A0A314U8P8</accession>
<dbReference type="PANTHER" id="PTHR35549">
    <property type="entry name" value="OS04G0584500 PROTEIN"/>
    <property type="match status" value="1"/>
</dbReference>
<comment type="pathway">
    <text evidence="2">Protein modification; protein ubiquitination.</text>
</comment>
<dbReference type="Pfam" id="PF04564">
    <property type="entry name" value="U-box"/>
    <property type="match status" value="1"/>
</dbReference>
<gene>
    <name evidence="7" type="ORF">Pyn_30867</name>
</gene>
<dbReference type="Pfam" id="PF23568">
    <property type="entry name" value="ARM_LIN"/>
    <property type="match status" value="1"/>
</dbReference>
<dbReference type="Pfam" id="PF23628">
    <property type="entry name" value="ARM_LIN_C"/>
    <property type="match status" value="1"/>
</dbReference>
<dbReference type="OrthoDB" id="10064100at2759"/>
<feature type="compositionally biased region" description="Basic and acidic residues" evidence="5">
    <location>
        <begin position="210"/>
        <end position="239"/>
    </location>
</feature>
<evidence type="ECO:0000256" key="5">
    <source>
        <dbReference type="SAM" id="MobiDB-lite"/>
    </source>
</evidence>
<dbReference type="EC" id="2.3.2.27" evidence="3"/>
<evidence type="ECO:0000313" key="7">
    <source>
        <dbReference type="EMBL" id="PQM33651.1"/>
    </source>
</evidence>
<evidence type="ECO:0000256" key="4">
    <source>
        <dbReference type="ARBA" id="ARBA00022679"/>
    </source>
</evidence>
<dbReference type="InterPro" id="IPR016024">
    <property type="entry name" value="ARM-type_fold"/>
</dbReference>